<dbReference type="GeneID" id="36325459"/>
<dbReference type="InterPro" id="IPR017907">
    <property type="entry name" value="Znf_RING_CS"/>
</dbReference>
<reference evidence="7 8" key="1">
    <citation type="submission" date="2017-04" db="EMBL/GenBank/DDBJ databases">
        <title>Genome Sequence of the Model Brown-Rot Fungus Postia placenta SB12.</title>
        <authorList>
            <consortium name="DOE Joint Genome Institute"/>
            <person name="Gaskell J."/>
            <person name="Kersten P."/>
            <person name="Larrondo L.F."/>
            <person name="Canessa P."/>
            <person name="Martinez D."/>
            <person name="Hibbett D."/>
            <person name="Schmoll M."/>
            <person name="Kubicek C.P."/>
            <person name="Martinez A.T."/>
            <person name="Yadav J."/>
            <person name="Master E."/>
            <person name="Magnuson J.K."/>
            <person name="James T."/>
            <person name="Yaver D."/>
            <person name="Berka R."/>
            <person name="Labutti K."/>
            <person name="Lipzen A."/>
            <person name="Aerts A."/>
            <person name="Barry K."/>
            <person name="Henrissat B."/>
            <person name="Blanchette R."/>
            <person name="Grigoriev I."/>
            <person name="Cullen D."/>
        </authorList>
    </citation>
    <scope>NUCLEOTIDE SEQUENCE [LARGE SCALE GENOMIC DNA]</scope>
    <source>
        <strain evidence="7 8">MAD-698-R-SB12</strain>
    </source>
</reference>
<dbReference type="InterPro" id="IPR001841">
    <property type="entry name" value="Znf_RING"/>
</dbReference>
<feature type="coiled-coil region" evidence="5">
    <location>
        <begin position="191"/>
        <end position="250"/>
    </location>
</feature>
<dbReference type="PROSITE" id="PS50089">
    <property type="entry name" value="ZF_RING_2"/>
    <property type="match status" value="1"/>
</dbReference>
<evidence type="ECO:0000259" key="6">
    <source>
        <dbReference type="PROSITE" id="PS50089"/>
    </source>
</evidence>
<dbReference type="Proteomes" id="UP000194127">
    <property type="component" value="Unassembled WGS sequence"/>
</dbReference>
<evidence type="ECO:0000313" key="7">
    <source>
        <dbReference type="EMBL" id="OSX65576.1"/>
    </source>
</evidence>
<dbReference type="SUPFAM" id="SSF57850">
    <property type="entry name" value="RING/U-box"/>
    <property type="match status" value="1"/>
</dbReference>
<keyword evidence="8" id="KW-1185">Reference proteome</keyword>
<evidence type="ECO:0000313" key="8">
    <source>
        <dbReference type="Proteomes" id="UP000194127"/>
    </source>
</evidence>
<dbReference type="OrthoDB" id="6105938at2759"/>
<evidence type="ECO:0000256" key="4">
    <source>
        <dbReference type="PROSITE-ProRule" id="PRU00175"/>
    </source>
</evidence>
<keyword evidence="3" id="KW-0862">Zinc</keyword>
<evidence type="ECO:0000256" key="1">
    <source>
        <dbReference type="ARBA" id="ARBA00022723"/>
    </source>
</evidence>
<keyword evidence="2 4" id="KW-0863">Zinc-finger</keyword>
<feature type="domain" description="RING-type" evidence="6">
    <location>
        <begin position="5"/>
        <end position="47"/>
    </location>
</feature>
<sequence>MNSRCSICLETLGEGNSPMTTLCGHLYCVDCATYNFASDDATCAICRRPHTLDELIKLYPDYERAKEGPSTSTGRLGVEAVGNDLLEACRTVLQKDAVLDEAALRPALARADHLVEELSEHEDDAPYIPNLLSNIIEVLTDIRSKFEQASCIPALEADRDKYRVVARKLSHKLKEAVRSREAERLRFGVELAELRAECSAQASELQTKLQETSSALATDRAKLEASFAVAKELDAQMKQCRTQAARYKKKYYALRKEHDTYRNGVEDAFFADDTFEIVD</sequence>
<dbReference type="Pfam" id="PF13639">
    <property type="entry name" value="zf-RING_2"/>
    <property type="match status" value="1"/>
</dbReference>
<evidence type="ECO:0000256" key="3">
    <source>
        <dbReference type="ARBA" id="ARBA00022833"/>
    </source>
</evidence>
<dbReference type="InterPro" id="IPR013083">
    <property type="entry name" value="Znf_RING/FYVE/PHD"/>
</dbReference>
<dbReference type="RefSeq" id="XP_024342370.1">
    <property type="nucleotide sequence ID" value="XM_024480509.1"/>
</dbReference>
<dbReference type="SMART" id="SM00184">
    <property type="entry name" value="RING"/>
    <property type="match status" value="1"/>
</dbReference>
<dbReference type="PROSITE" id="PS00518">
    <property type="entry name" value="ZF_RING_1"/>
    <property type="match status" value="1"/>
</dbReference>
<dbReference type="Gene3D" id="3.30.40.10">
    <property type="entry name" value="Zinc/RING finger domain, C3HC4 (zinc finger)"/>
    <property type="match status" value="1"/>
</dbReference>
<dbReference type="EMBL" id="KZ110593">
    <property type="protein sequence ID" value="OSX65576.1"/>
    <property type="molecule type" value="Genomic_DNA"/>
</dbReference>
<organism evidence="7 8">
    <name type="scientific">Postia placenta MAD-698-R-SB12</name>
    <dbReference type="NCBI Taxonomy" id="670580"/>
    <lineage>
        <taxon>Eukaryota</taxon>
        <taxon>Fungi</taxon>
        <taxon>Dikarya</taxon>
        <taxon>Basidiomycota</taxon>
        <taxon>Agaricomycotina</taxon>
        <taxon>Agaricomycetes</taxon>
        <taxon>Polyporales</taxon>
        <taxon>Adustoporiaceae</taxon>
        <taxon>Rhodonia</taxon>
    </lineage>
</organism>
<dbReference type="GO" id="GO:0008270">
    <property type="term" value="F:zinc ion binding"/>
    <property type="evidence" value="ECO:0007669"/>
    <property type="project" value="UniProtKB-KW"/>
</dbReference>
<evidence type="ECO:0000256" key="5">
    <source>
        <dbReference type="SAM" id="Coils"/>
    </source>
</evidence>
<dbReference type="AlphaFoldDB" id="A0A1X6NAV8"/>
<proteinExistence type="predicted"/>
<gene>
    <name evidence="7" type="ORF">POSPLADRAFT_1054316</name>
</gene>
<keyword evidence="1" id="KW-0479">Metal-binding</keyword>
<evidence type="ECO:0000256" key="2">
    <source>
        <dbReference type="ARBA" id="ARBA00022771"/>
    </source>
</evidence>
<protein>
    <recommendedName>
        <fullName evidence="6">RING-type domain-containing protein</fullName>
    </recommendedName>
</protein>
<dbReference type="STRING" id="670580.A0A1X6NAV8"/>
<keyword evidence="5" id="KW-0175">Coiled coil</keyword>
<accession>A0A1X6NAV8</accession>
<name>A0A1X6NAV8_9APHY</name>